<accession>A0A5C5BPG2</accession>
<dbReference type="Proteomes" id="UP000312594">
    <property type="component" value="Unassembled WGS sequence"/>
</dbReference>
<evidence type="ECO:0008006" key="3">
    <source>
        <dbReference type="Google" id="ProtNLM"/>
    </source>
</evidence>
<gene>
    <name evidence="1" type="ORF">FIC87_14930</name>
</gene>
<dbReference type="EMBL" id="VEVP01000078">
    <property type="protein sequence ID" value="TNU88169.1"/>
    <property type="molecule type" value="Genomic_DNA"/>
</dbReference>
<sequence>MDCVTTQGRLNAVGKSMLYTSPEDPIVPIKEMRIEKGQLYALIKYDAKEIIRVNQIGRVVDYAELGISSKTAILNHEIVNSFLRDEFSRDVGQGTEYLYKISETIAKDYFDSPSEMQDAWSYASVQDKFKYNVCFRPEVAHRLLRLQGALICKKEDGDDIKVYCIALCSKDEDGVRFYPLGSEEQKRVFPNISY</sequence>
<protein>
    <recommendedName>
        <fullName evidence="3">RES domain-containing protein</fullName>
    </recommendedName>
</protein>
<comment type="caution">
    <text evidence="1">The sequence shown here is derived from an EMBL/GenBank/DDBJ whole genome shotgun (WGS) entry which is preliminary data.</text>
</comment>
<reference evidence="1 2" key="1">
    <citation type="journal article" date="2005" name="Appl. Environ. Microbiol.">
        <title>Intestinal bacterial communities that produce active estrogen-like compounds enterodiol and enterolactone in humans.</title>
        <authorList>
            <person name="Clavel T."/>
            <person name="Henderson G."/>
            <person name="Alpert C.A."/>
            <person name="Philippe C."/>
            <person name="Rigottier-Gois L."/>
            <person name="Dore J."/>
            <person name="Blaut M."/>
        </authorList>
    </citation>
    <scope>NUCLEOTIDE SEQUENCE [LARGE SCALE GENOMIC DNA]</scope>
    <source>
        <strain evidence="1 2">SECO-MT75m2</strain>
    </source>
</reference>
<organism evidence="1 2">
    <name type="scientific">Eggerthella lenta</name>
    <name type="common">Eubacterium lentum</name>
    <dbReference type="NCBI Taxonomy" id="84112"/>
    <lineage>
        <taxon>Bacteria</taxon>
        <taxon>Bacillati</taxon>
        <taxon>Actinomycetota</taxon>
        <taxon>Coriobacteriia</taxon>
        <taxon>Eggerthellales</taxon>
        <taxon>Eggerthellaceae</taxon>
        <taxon>Eggerthella</taxon>
    </lineage>
</organism>
<evidence type="ECO:0000313" key="1">
    <source>
        <dbReference type="EMBL" id="TNU88169.1"/>
    </source>
</evidence>
<dbReference type="AlphaFoldDB" id="A0A5C5BPG2"/>
<name>A0A5C5BPG2_EGGLN</name>
<proteinExistence type="predicted"/>
<evidence type="ECO:0000313" key="2">
    <source>
        <dbReference type="Proteomes" id="UP000312594"/>
    </source>
</evidence>